<evidence type="ECO:0000256" key="8">
    <source>
        <dbReference type="ARBA" id="ARBA00023212"/>
    </source>
</evidence>
<evidence type="ECO:0000256" key="6">
    <source>
        <dbReference type="ARBA" id="ARBA00022701"/>
    </source>
</evidence>
<dbReference type="EMBL" id="GIIL01001249">
    <property type="protein sequence ID" value="NOV44975.1"/>
    <property type="molecule type" value="Transcribed_RNA"/>
</dbReference>
<evidence type="ECO:0000256" key="1">
    <source>
        <dbReference type="ARBA" id="ARBA00003046"/>
    </source>
</evidence>
<reference evidence="12" key="1">
    <citation type="submission" date="2020-03" db="EMBL/GenBank/DDBJ databases">
        <title>Transcriptomic Profiling of the Digestive Tract of the Rat Flea, Xenopsylla cheopis, Following Blood Feeding and Infection with Yersinia pestis.</title>
        <authorList>
            <person name="Bland D.M."/>
            <person name="Martens C.A."/>
            <person name="Virtaneva K."/>
            <person name="Kanakabandi K."/>
            <person name="Long D."/>
            <person name="Rosenke R."/>
            <person name="Saturday G.A."/>
            <person name="Hoyt F.H."/>
            <person name="Bruno D.P."/>
            <person name="Ribeiro J.M.C."/>
            <person name="Hinnebusch J."/>
        </authorList>
    </citation>
    <scope>NUCLEOTIDE SEQUENCE</scope>
</reference>
<evidence type="ECO:0000256" key="7">
    <source>
        <dbReference type="ARBA" id="ARBA00023186"/>
    </source>
</evidence>
<evidence type="ECO:0000256" key="3">
    <source>
        <dbReference type="ARBA" id="ARBA00006806"/>
    </source>
</evidence>
<sequence length="118" mass="13865">MADPRLRQIKIQTGIVKRLTKEADCYEKEAEQQKKRVVNYKDQGKGEYEIRKQEEVLQEALMMVPDCRRRLQKAYEGLKSILDTEKDLIETEEFKAAEQFLLDAQKRLPPAEGDINCY</sequence>
<evidence type="ECO:0000256" key="5">
    <source>
        <dbReference type="ARBA" id="ARBA00022490"/>
    </source>
</evidence>
<evidence type="ECO:0000313" key="12">
    <source>
        <dbReference type="EMBL" id="NOV44975.1"/>
    </source>
</evidence>
<dbReference type="Gene3D" id="1.20.58.90">
    <property type="match status" value="1"/>
</dbReference>
<dbReference type="InterPro" id="IPR004226">
    <property type="entry name" value="TBCA"/>
</dbReference>
<evidence type="ECO:0000256" key="11">
    <source>
        <dbReference type="SAM" id="Coils"/>
    </source>
</evidence>
<keyword evidence="6 10" id="KW-0493">Microtubule</keyword>
<comment type="subunit">
    <text evidence="9 10">Supercomplex made of cofactors A to E. Cofactors A and D function by capturing and stabilizing tubulin in a quasi-native conformation. Cofactor E binds to the cofactor D-tubulin complex; interaction with cofactor C then causes the release of tubulin polypeptides that are committed to the native state.</text>
</comment>
<dbReference type="GO" id="GO:0005829">
    <property type="term" value="C:cytosol"/>
    <property type="evidence" value="ECO:0007669"/>
    <property type="project" value="TreeGrafter"/>
</dbReference>
<dbReference type="GO" id="GO:0007023">
    <property type="term" value="P:post-chaperonin tubulin folding pathway"/>
    <property type="evidence" value="ECO:0007669"/>
    <property type="project" value="UniProtKB-UniRule"/>
</dbReference>
<dbReference type="InterPro" id="IPR036126">
    <property type="entry name" value="TBCA_sf"/>
</dbReference>
<keyword evidence="7 10" id="KW-0143">Chaperone</keyword>
<evidence type="ECO:0000256" key="4">
    <source>
        <dbReference type="ARBA" id="ARBA00015002"/>
    </source>
</evidence>
<protein>
    <recommendedName>
        <fullName evidence="4 10">Tubulin-specific chaperone A</fullName>
    </recommendedName>
</protein>
<dbReference type="FunFam" id="1.20.58.90:FF:000010">
    <property type="entry name" value="Tubulin-specific chaperone A"/>
    <property type="match status" value="1"/>
</dbReference>
<evidence type="ECO:0000256" key="10">
    <source>
        <dbReference type="RuleBase" id="RU364030"/>
    </source>
</evidence>
<proteinExistence type="inferred from homology"/>
<comment type="function">
    <text evidence="1">Tubulin-folding protein; involved in the early step of the tubulin folding pathway.</text>
</comment>
<dbReference type="GO" id="GO:0048487">
    <property type="term" value="F:beta-tubulin binding"/>
    <property type="evidence" value="ECO:0007669"/>
    <property type="project" value="InterPro"/>
</dbReference>
<feature type="coiled-coil region" evidence="11">
    <location>
        <begin position="16"/>
        <end position="43"/>
    </location>
</feature>
<accession>A0A6M2DFA9</accession>
<dbReference type="Pfam" id="PF02970">
    <property type="entry name" value="TBCA"/>
    <property type="match status" value="1"/>
</dbReference>
<dbReference type="PANTHER" id="PTHR21500">
    <property type="entry name" value="TUBULIN-SPECIFIC CHAPERONE A"/>
    <property type="match status" value="1"/>
</dbReference>
<keyword evidence="11" id="KW-0175">Coiled coil</keyword>
<evidence type="ECO:0000256" key="2">
    <source>
        <dbReference type="ARBA" id="ARBA00004245"/>
    </source>
</evidence>
<dbReference type="GO" id="GO:0005874">
    <property type="term" value="C:microtubule"/>
    <property type="evidence" value="ECO:0007669"/>
    <property type="project" value="UniProtKB-KW"/>
</dbReference>
<organism evidence="12">
    <name type="scientific">Xenopsylla cheopis</name>
    <name type="common">Oriental rat flea</name>
    <name type="synonym">Pulex cheopis</name>
    <dbReference type="NCBI Taxonomy" id="163159"/>
    <lineage>
        <taxon>Eukaryota</taxon>
        <taxon>Metazoa</taxon>
        <taxon>Ecdysozoa</taxon>
        <taxon>Arthropoda</taxon>
        <taxon>Hexapoda</taxon>
        <taxon>Insecta</taxon>
        <taxon>Pterygota</taxon>
        <taxon>Neoptera</taxon>
        <taxon>Endopterygota</taxon>
        <taxon>Siphonaptera</taxon>
        <taxon>Pulicidae</taxon>
        <taxon>Xenopsyllinae</taxon>
        <taxon>Xenopsylla</taxon>
    </lineage>
</organism>
<dbReference type="GO" id="GO:0007021">
    <property type="term" value="P:tubulin complex assembly"/>
    <property type="evidence" value="ECO:0007669"/>
    <property type="project" value="UniProtKB-UniRule"/>
</dbReference>
<dbReference type="AlphaFoldDB" id="A0A6M2DFA9"/>
<comment type="similarity">
    <text evidence="3 10">Belongs to the TBCA family.</text>
</comment>
<dbReference type="PANTHER" id="PTHR21500:SF0">
    <property type="entry name" value="TUBULIN-SPECIFIC CHAPERONE A"/>
    <property type="match status" value="1"/>
</dbReference>
<comment type="subcellular location">
    <subcellularLocation>
        <location evidence="2 10">Cytoplasm</location>
        <location evidence="2 10">Cytoskeleton</location>
    </subcellularLocation>
</comment>
<evidence type="ECO:0000256" key="9">
    <source>
        <dbReference type="ARBA" id="ARBA00026055"/>
    </source>
</evidence>
<dbReference type="SUPFAM" id="SSF46988">
    <property type="entry name" value="Tubulin chaperone cofactor A"/>
    <property type="match status" value="1"/>
</dbReference>
<keyword evidence="5 10" id="KW-0963">Cytoplasm</keyword>
<name>A0A6M2DFA9_XENCH</name>
<keyword evidence="8 10" id="KW-0206">Cytoskeleton</keyword>